<comment type="subcellular location">
    <subcellularLocation>
        <location evidence="1">Membrane</location>
        <topology evidence="1">Multi-pass membrane protein</topology>
    </subcellularLocation>
</comment>
<feature type="transmembrane region" description="Helical" evidence="5">
    <location>
        <begin position="102"/>
        <end position="124"/>
    </location>
</feature>
<accession>A0ABV9K9A7</accession>
<dbReference type="PANTHER" id="PTHR10846">
    <property type="entry name" value="SODIUM/POTASSIUM/CALCIUM EXCHANGER"/>
    <property type="match status" value="1"/>
</dbReference>
<organism evidence="7 8">
    <name type="scientific">Falsiporphyromonas endometrii</name>
    <dbReference type="NCBI Taxonomy" id="1387297"/>
    <lineage>
        <taxon>Bacteria</taxon>
        <taxon>Pseudomonadati</taxon>
        <taxon>Bacteroidota</taxon>
        <taxon>Bacteroidia</taxon>
        <taxon>Bacteroidales</taxon>
        <taxon>Porphyromonadaceae</taxon>
        <taxon>Falsiporphyromonas</taxon>
    </lineage>
</organism>
<dbReference type="InterPro" id="IPR004481">
    <property type="entry name" value="K/Na/Ca-exchanger"/>
</dbReference>
<protein>
    <submittedName>
        <fullName evidence="7">Calcium/sodium antiporter</fullName>
    </submittedName>
</protein>
<feature type="transmembrane region" description="Helical" evidence="5">
    <location>
        <begin position="212"/>
        <end position="236"/>
    </location>
</feature>
<keyword evidence="3 5" id="KW-1133">Transmembrane helix</keyword>
<evidence type="ECO:0000259" key="6">
    <source>
        <dbReference type="Pfam" id="PF01699"/>
    </source>
</evidence>
<feature type="transmembrane region" description="Helical" evidence="5">
    <location>
        <begin position="248"/>
        <end position="270"/>
    </location>
</feature>
<sequence length="323" mass="34628">MTDILLLIIGLVLIIGGANFLTDGASSLAGKCGIKPLIIGLTIVAFGTSAPELAVSISSSIKGNADIAMGNIVGSNILNILLIGGMTALIKPLKISMSTLKYEIPFALFISAILIFLCLDSTIWNAATNSLSRIDGIILLVLFALFLRYTFWISKKREEKGINMNDDVLIKQRNTFLCITFIIGGLAALVYGGQLFVESASQIARHYHISEAVIAITIVALGTSLPELATSIVAAIKGQHEIAVGNIIGSNIFNITLILGASATINPLYIKGISTVDYITMFTSVLVLYVFGLFWGDKELKRIEGIGLLILFVIYLAYLLIKA</sequence>
<feature type="transmembrane region" description="Helical" evidence="5">
    <location>
        <begin position="136"/>
        <end position="153"/>
    </location>
</feature>
<dbReference type="InterPro" id="IPR004837">
    <property type="entry name" value="NaCa_Exmemb"/>
</dbReference>
<gene>
    <name evidence="7" type="ORF">ACFO3G_08425</name>
</gene>
<comment type="caution">
    <text evidence="7">The sequence shown here is derived from an EMBL/GenBank/DDBJ whole genome shotgun (WGS) entry which is preliminary data.</text>
</comment>
<keyword evidence="4 5" id="KW-0472">Membrane</keyword>
<feature type="domain" description="Sodium/calcium exchanger membrane region" evidence="6">
    <location>
        <begin position="4"/>
        <end position="151"/>
    </location>
</feature>
<dbReference type="Proteomes" id="UP001596020">
    <property type="component" value="Unassembled WGS sequence"/>
</dbReference>
<dbReference type="Gene3D" id="1.20.1420.30">
    <property type="entry name" value="NCX, central ion-binding region"/>
    <property type="match status" value="1"/>
</dbReference>
<dbReference type="PANTHER" id="PTHR10846:SF8">
    <property type="entry name" value="INNER MEMBRANE PROTEIN YRBG"/>
    <property type="match status" value="1"/>
</dbReference>
<evidence type="ECO:0000313" key="7">
    <source>
        <dbReference type="EMBL" id="MFC4666617.1"/>
    </source>
</evidence>
<keyword evidence="2 5" id="KW-0812">Transmembrane</keyword>
<feature type="transmembrane region" description="Helical" evidence="5">
    <location>
        <begin position="67"/>
        <end position="90"/>
    </location>
</feature>
<feature type="transmembrane region" description="Helical" evidence="5">
    <location>
        <begin position="303"/>
        <end position="321"/>
    </location>
</feature>
<evidence type="ECO:0000256" key="5">
    <source>
        <dbReference type="SAM" id="Phobius"/>
    </source>
</evidence>
<feature type="transmembrane region" description="Helical" evidence="5">
    <location>
        <begin position="174"/>
        <end position="192"/>
    </location>
</feature>
<dbReference type="EMBL" id="JBHSGO010000210">
    <property type="protein sequence ID" value="MFC4666617.1"/>
    <property type="molecule type" value="Genomic_DNA"/>
</dbReference>
<dbReference type="InterPro" id="IPR044880">
    <property type="entry name" value="NCX_ion-bd_dom_sf"/>
</dbReference>
<evidence type="ECO:0000256" key="4">
    <source>
        <dbReference type="ARBA" id="ARBA00023136"/>
    </source>
</evidence>
<dbReference type="NCBIfam" id="TIGR00367">
    <property type="entry name" value="calcium/sodium antiporter"/>
    <property type="match status" value="1"/>
</dbReference>
<proteinExistence type="predicted"/>
<keyword evidence="8" id="KW-1185">Reference proteome</keyword>
<evidence type="ECO:0000256" key="3">
    <source>
        <dbReference type="ARBA" id="ARBA00022989"/>
    </source>
</evidence>
<evidence type="ECO:0000313" key="8">
    <source>
        <dbReference type="Proteomes" id="UP001596020"/>
    </source>
</evidence>
<feature type="domain" description="Sodium/calcium exchanger membrane region" evidence="6">
    <location>
        <begin position="180"/>
        <end position="320"/>
    </location>
</feature>
<evidence type="ECO:0000256" key="2">
    <source>
        <dbReference type="ARBA" id="ARBA00022692"/>
    </source>
</evidence>
<dbReference type="RefSeq" id="WP_380079862.1">
    <property type="nucleotide sequence ID" value="NZ_JBHSGO010000210.1"/>
</dbReference>
<feature type="transmembrane region" description="Helical" evidence="5">
    <location>
        <begin position="6"/>
        <end position="25"/>
    </location>
</feature>
<evidence type="ECO:0000256" key="1">
    <source>
        <dbReference type="ARBA" id="ARBA00004141"/>
    </source>
</evidence>
<dbReference type="Pfam" id="PF01699">
    <property type="entry name" value="Na_Ca_ex"/>
    <property type="match status" value="2"/>
</dbReference>
<name>A0ABV9K9A7_9PORP</name>
<reference evidence="8" key="1">
    <citation type="journal article" date="2019" name="Int. J. Syst. Evol. Microbiol.">
        <title>The Global Catalogue of Microorganisms (GCM) 10K type strain sequencing project: providing services to taxonomists for standard genome sequencing and annotation.</title>
        <authorList>
            <consortium name="The Broad Institute Genomics Platform"/>
            <consortium name="The Broad Institute Genome Sequencing Center for Infectious Disease"/>
            <person name="Wu L."/>
            <person name="Ma J."/>
        </authorList>
    </citation>
    <scope>NUCLEOTIDE SEQUENCE [LARGE SCALE GENOMIC DNA]</scope>
    <source>
        <strain evidence="8">CGMCC 4.7357</strain>
    </source>
</reference>
<feature type="transmembrane region" description="Helical" evidence="5">
    <location>
        <begin position="276"/>
        <end position="296"/>
    </location>
</feature>